<comment type="caution">
    <text evidence="1">The sequence shown here is derived from an EMBL/GenBank/DDBJ whole genome shotgun (WGS) entry which is preliminary data.</text>
</comment>
<dbReference type="EMBL" id="JAVRHY010000025">
    <property type="protein sequence ID" value="MDT0619909.1"/>
    <property type="molecule type" value="Genomic_DNA"/>
</dbReference>
<keyword evidence="2" id="KW-1185">Reference proteome</keyword>
<reference evidence="1 2" key="1">
    <citation type="submission" date="2023-09" db="EMBL/GenBank/DDBJ databases">
        <authorList>
            <person name="Rey-Velasco X."/>
        </authorList>
    </citation>
    <scope>NUCLEOTIDE SEQUENCE [LARGE SCALE GENOMIC DNA]</scope>
    <source>
        <strain evidence="1 2">P385</strain>
    </source>
</reference>
<dbReference type="RefSeq" id="WP_311660636.1">
    <property type="nucleotide sequence ID" value="NZ_JAVRHY010000025.1"/>
</dbReference>
<name>A0ABU3BBS4_9GAMM</name>
<proteinExistence type="predicted"/>
<evidence type="ECO:0000313" key="2">
    <source>
        <dbReference type="Proteomes" id="UP001259982"/>
    </source>
</evidence>
<gene>
    <name evidence="1" type="ORF">RM531_15675</name>
</gene>
<dbReference type="Proteomes" id="UP001259982">
    <property type="component" value="Unassembled WGS sequence"/>
</dbReference>
<sequence>MVYSLTHAEIHELYRDSGLDVYGPEAVIAELFDGPSIPAVCWILREPPSPSEHNPDLVEKLGRAMAEAGLPAIDLSRHTAAAVMGATATGQHQ</sequence>
<organism evidence="1 2">
    <name type="scientific">Spectribacter acetivorans</name>
    <dbReference type="NCBI Taxonomy" id="3075603"/>
    <lineage>
        <taxon>Bacteria</taxon>
        <taxon>Pseudomonadati</taxon>
        <taxon>Pseudomonadota</taxon>
        <taxon>Gammaproteobacteria</taxon>
        <taxon>Salinisphaerales</taxon>
        <taxon>Salinisphaeraceae</taxon>
        <taxon>Spectribacter</taxon>
    </lineage>
</organism>
<evidence type="ECO:0000313" key="1">
    <source>
        <dbReference type="EMBL" id="MDT0619909.1"/>
    </source>
</evidence>
<accession>A0ABU3BBS4</accession>
<protein>
    <submittedName>
        <fullName evidence="1">Uncharacterized protein</fullName>
    </submittedName>
</protein>